<keyword evidence="2" id="KW-1185">Reference proteome</keyword>
<dbReference type="EMBL" id="CP029553">
    <property type="protein sequence ID" value="AWN48256.1"/>
    <property type="molecule type" value="Genomic_DNA"/>
</dbReference>
<accession>A0A2U8WSH8</accession>
<dbReference type="PIRSF" id="PIRSF033328">
    <property type="entry name" value="Phest_Mll4975"/>
    <property type="match status" value="1"/>
</dbReference>
<dbReference type="Proteomes" id="UP000245444">
    <property type="component" value="Chromosome"/>
</dbReference>
<reference evidence="1 2" key="1">
    <citation type="submission" date="2018-05" db="EMBL/GenBank/DDBJ databases">
        <title>Complete Genome Sequence of Methylobacterium sp. 17Sr1-28.</title>
        <authorList>
            <person name="Srinivasan S."/>
        </authorList>
    </citation>
    <scope>NUCLEOTIDE SEQUENCE [LARGE SCALE GENOMIC DNA]</scope>
    <source>
        <strain evidence="1 2">17Sr1-28</strain>
    </source>
</reference>
<proteinExistence type="predicted"/>
<evidence type="ECO:0000313" key="1">
    <source>
        <dbReference type="EMBL" id="AWN48256.1"/>
    </source>
</evidence>
<name>A0A2U8WSH8_9HYPH</name>
<dbReference type="KEGG" id="mtea:DK419_19470"/>
<dbReference type="OrthoDB" id="4954742at2"/>
<gene>
    <name evidence="1" type="ORF">DK419_19470</name>
</gene>
<organism evidence="1 2">
    <name type="scientific">Methylobacterium terrae</name>
    <dbReference type="NCBI Taxonomy" id="2202827"/>
    <lineage>
        <taxon>Bacteria</taxon>
        <taxon>Pseudomonadati</taxon>
        <taxon>Pseudomonadota</taxon>
        <taxon>Alphaproteobacteria</taxon>
        <taxon>Hyphomicrobiales</taxon>
        <taxon>Methylobacteriaceae</taxon>
        <taxon>Methylobacterium</taxon>
    </lineage>
</organism>
<sequence>MRRHKETRVTGTTRYALYFTPKPGSDLARFGNAVLGTDNHAGAEVPRPEGMADLAGVTASPRLYGFHATLKAPMRLRPGATEADLLAAAATLAADHPPVPVGPLRVATLGAFTALVPQAAPPELGLFAAECVAAFEPFRAALTEAETARRKPERLTPRGRALLAAWGYPYVFEAFRFHMTLTDALPEADRPSWRARLAEAYGEAEPLTLDALSVLRQDGAGPFRVLRRLSFGG</sequence>
<dbReference type="AlphaFoldDB" id="A0A2U8WSH8"/>
<protein>
    <submittedName>
        <fullName evidence="1">Phosphonate metabolism protein</fullName>
    </submittedName>
</protein>
<evidence type="ECO:0000313" key="2">
    <source>
        <dbReference type="Proteomes" id="UP000245444"/>
    </source>
</evidence>
<dbReference type="Pfam" id="PF06299">
    <property type="entry name" value="DUF1045"/>
    <property type="match status" value="1"/>
</dbReference>
<dbReference type="InterPro" id="IPR009389">
    <property type="entry name" value="DUF1045"/>
</dbReference>